<sequence>MWWNWFHFGVFTVFWKLVNGVARFEPTTITDNSLVIKMIKAENVSSFDMLVYIYDLDRQVEFRKTELRGSQRDQEFS</sequence>
<feature type="signal peptide" evidence="1">
    <location>
        <begin position="1"/>
        <end position="20"/>
    </location>
</feature>
<evidence type="ECO:0000256" key="1">
    <source>
        <dbReference type="SAM" id="SignalP"/>
    </source>
</evidence>
<protein>
    <submittedName>
        <fullName evidence="3">Uncharacterized protein</fullName>
    </submittedName>
</protein>
<proteinExistence type="predicted"/>
<organism evidence="2 3">
    <name type="scientific">Mesorhabditis belari</name>
    <dbReference type="NCBI Taxonomy" id="2138241"/>
    <lineage>
        <taxon>Eukaryota</taxon>
        <taxon>Metazoa</taxon>
        <taxon>Ecdysozoa</taxon>
        <taxon>Nematoda</taxon>
        <taxon>Chromadorea</taxon>
        <taxon>Rhabditida</taxon>
        <taxon>Rhabditina</taxon>
        <taxon>Rhabditomorpha</taxon>
        <taxon>Rhabditoidea</taxon>
        <taxon>Rhabditidae</taxon>
        <taxon>Mesorhabditinae</taxon>
        <taxon>Mesorhabditis</taxon>
    </lineage>
</organism>
<keyword evidence="1" id="KW-0732">Signal</keyword>
<name>A0AAF3EJR3_9BILA</name>
<feature type="chain" id="PRO_5041923388" evidence="1">
    <location>
        <begin position="21"/>
        <end position="77"/>
    </location>
</feature>
<dbReference type="AlphaFoldDB" id="A0AAF3EJR3"/>
<evidence type="ECO:0000313" key="3">
    <source>
        <dbReference type="WBParaSite" id="MBELARI_LOCUS14258"/>
    </source>
</evidence>
<dbReference type="WBParaSite" id="MBELARI_LOCUS14258">
    <property type="protein sequence ID" value="MBELARI_LOCUS14258"/>
    <property type="gene ID" value="MBELARI_LOCUS14258"/>
</dbReference>
<keyword evidence="2" id="KW-1185">Reference proteome</keyword>
<accession>A0AAF3EJR3</accession>
<reference evidence="3" key="1">
    <citation type="submission" date="2024-02" db="UniProtKB">
        <authorList>
            <consortium name="WormBaseParasite"/>
        </authorList>
    </citation>
    <scope>IDENTIFICATION</scope>
</reference>
<dbReference type="Proteomes" id="UP000887575">
    <property type="component" value="Unassembled WGS sequence"/>
</dbReference>
<evidence type="ECO:0000313" key="2">
    <source>
        <dbReference type="Proteomes" id="UP000887575"/>
    </source>
</evidence>